<sequence>MPRALIYIDDSIGYLTLSNPSNYHVSLPSKTPIGTTESVGTFCSNDSIPFMSFTADSPNPDNKPSISSVPQDYPIDPVIDTLKFADHLTDVEVTSL</sequence>
<dbReference type="AlphaFoldDB" id="A0A8J2KWK5"/>
<dbReference type="EMBL" id="CAJVCH010525223">
    <property type="protein sequence ID" value="CAG7822066.1"/>
    <property type="molecule type" value="Genomic_DNA"/>
</dbReference>
<name>A0A8J2KWK5_9HEXA</name>
<evidence type="ECO:0000313" key="2">
    <source>
        <dbReference type="Proteomes" id="UP000708208"/>
    </source>
</evidence>
<comment type="caution">
    <text evidence="1">The sequence shown here is derived from an EMBL/GenBank/DDBJ whole genome shotgun (WGS) entry which is preliminary data.</text>
</comment>
<evidence type="ECO:0000313" key="1">
    <source>
        <dbReference type="EMBL" id="CAG7822066.1"/>
    </source>
</evidence>
<gene>
    <name evidence="1" type="ORF">AFUS01_LOCUS32357</name>
</gene>
<protein>
    <submittedName>
        <fullName evidence="1">Uncharacterized protein</fullName>
    </submittedName>
</protein>
<dbReference type="Proteomes" id="UP000708208">
    <property type="component" value="Unassembled WGS sequence"/>
</dbReference>
<proteinExistence type="predicted"/>
<accession>A0A8J2KWK5</accession>
<keyword evidence="2" id="KW-1185">Reference proteome</keyword>
<organism evidence="1 2">
    <name type="scientific">Allacma fusca</name>
    <dbReference type="NCBI Taxonomy" id="39272"/>
    <lineage>
        <taxon>Eukaryota</taxon>
        <taxon>Metazoa</taxon>
        <taxon>Ecdysozoa</taxon>
        <taxon>Arthropoda</taxon>
        <taxon>Hexapoda</taxon>
        <taxon>Collembola</taxon>
        <taxon>Symphypleona</taxon>
        <taxon>Sminthuridae</taxon>
        <taxon>Allacma</taxon>
    </lineage>
</organism>
<reference evidence="1" key="1">
    <citation type="submission" date="2021-06" db="EMBL/GenBank/DDBJ databases">
        <authorList>
            <person name="Hodson N. C."/>
            <person name="Mongue J. A."/>
            <person name="Jaron S. K."/>
        </authorList>
    </citation>
    <scope>NUCLEOTIDE SEQUENCE</scope>
</reference>
<feature type="non-terminal residue" evidence="1">
    <location>
        <position position="96"/>
    </location>
</feature>